<feature type="transmembrane region" description="Helical" evidence="7">
    <location>
        <begin position="166"/>
        <end position="187"/>
    </location>
</feature>
<protein>
    <submittedName>
        <fullName evidence="8">MATE family efflux transporter</fullName>
    </submittedName>
</protein>
<feature type="transmembrane region" description="Helical" evidence="7">
    <location>
        <begin position="46"/>
        <end position="70"/>
    </location>
</feature>
<accession>A0ABW4J558</accession>
<comment type="caution">
    <text evidence="8">The sequence shown here is derived from an EMBL/GenBank/DDBJ whole genome shotgun (WGS) entry which is preliminary data.</text>
</comment>
<feature type="transmembrane region" description="Helical" evidence="7">
    <location>
        <begin position="383"/>
        <end position="404"/>
    </location>
</feature>
<dbReference type="InterPro" id="IPR048279">
    <property type="entry name" value="MdtK-like"/>
</dbReference>
<proteinExistence type="predicted"/>
<dbReference type="EMBL" id="JBHTOP010000011">
    <property type="protein sequence ID" value="MFD1671517.1"/>
    <property type="molecule type" value="Genomic_DNA"/>
</dbReference>
<dbReference type="RefSeq" id="WP_125715742.1">
    <property type="nucleotide sequence ID" value="NZ_JBHTOP010000011.1"/>
</dbReference>
<feature type="transmembrane region" description="Helical" evidence="7">
    <location>
        <begin position="134"/>
        <end position="154"/>
    </location>
</feature>
<evidence type="ECO:0000256" key="3">
    <source>
        <dbReference type="ARBA" id="ARBA00022475"/>
    </source>
</evidence>
<evidence type="ECO:0000256" key="1">
    <source>
        <dbReference type="ARBA" id="ARBA00004651"/>
    </source>
</evidence>
<dbReference type="Pfam" id="PF01554">
    <property type="entry name" value="MatE"/>
    <property type="match status" value="2"/>
</dbReference>
<organism evidence="8 9">
    <name type="scientific">Agrilactobacillus yilanensis</name>
    <dbReference type="NCBI Taxonomy" id="2485997"/>
    <lineage>
        <taxon>Bacteria</taxon>
        <taxon>Bacillati</taxon>
        <taxon>Bacillota</taxon>
        <taxon>Bacilli</taxon>
        <taxon>Lactobacillales</taxon>
        <taxon>Lactobacillaceae</taxon>
        <taxon>Agrilactobacillus</taxon>
    </lineage>
</organism>
<reference evidence="9" key="1">
    <citation type="journal article" date="2019" name="Int. J. Syst. Evol. Microbiol.">
        <title>The Global Catalogue of Microorganisms (GCM) 10K type strain sequencing project: providing services to taxonomists for standard genome sequencing and annotation.</title>
        <authorList>
            <consortium name="The Broad Institute Genomics Platform"/>
            <consortium name="The Broad Institute Genome Sequencing Center for Infectious Disease"/>
            <person name="Wu L."/>
            <person name="Ma J."/>
        </authorList>
    </citation>
    <scope>NUCLEOTIDE SEQUENCE [LARGE SCALE GENOMIC DNA]</scope>
    <source>
        <strain evidence="9">CCM 8896</strain>
    </source>
</reference>
<feature type="transmembrane region" description="Helical" evidence="7">
    <location>
        <begin position="14"/>
        <end position="34"/>
    </location>
</feature>
<sequence>MDELFSKAPIPKAYFKLAMPVVISMVASMIYNLADTFFVSHTQNADLVAGVAICTPLFSIMLALGDIFGLGGSALISNLLGERKHAIARRVSSFCFYAAIALGLIVTLILLIFQRPILLAFGTTAAIYPYAAEFYRIMSLGAMIIIVSLVPLNLIRTEGLAKESMIGSVAGLIVTIILDPIFIFPMGMGAGGAALATVIGYLVTDIVLCYMVVKRCKVINLDWHLMRISKGLIGGVLMIGIPASITNFMQAFGTAILNNYLASYGAKQVAAFGIASKIYLIVMLVMIGFAFGALPLIGYNYGAKNMPRFRKIVRFDILVQVVFSVVLASVLIIIAPMVVRLFMTEKTIVSAGTLLLRSLLMTTPFIGAVLVFTTVFQATGKALGALIMAISRQGVIFLAVIVLAHHLFGYLGVVFAQPVADVVTCLIGYLIYRLDFDRKGYDNDGFTQKEDLNSH</sequence>
<comment type="subcellular location">
    <subcellularLocation>
        <location evidence="1">Cell membrane</location>
        <topology evidence="1">Multi-pass membrane protein</topology>
    </subcellularLocation>
</comment>
<evidence type="ECO:0000256" key="2">
    <source>
        <dbReference type="ARBA" id="ARBA00022448"/>
    </source>
</evidence>
<keyword evidence="5 7" id="KW-1133">Transmembrane helix</keyword>
<keyword evidence="9" id="KW-1185">Reference proteome</keyword>
<evidence type="ECO:0000313" key="9">
    <source>
        <dbReference type="Proteomes" id="UP001597267"/>
    </source>
</evidence>
<dbReference type="PANTHER" id="PTHR43823:SF3">
    <property type="entry name" value="MULTIDRUG EXPORT PROTEIN MEPA"/>
    <property type="match status" value="1"/>
</dbReference>
<evidence type="ECO:0000256" key="7">
    <source>
        <dbReference type="SAM" id="Phobius"/>
    </source>
</evidence>
<dbReference type="InterPro" id="IPR051327">
    <property type="entry name" value="MATE_MepA_subfamily"/>
</dbReference>
<feature type="transmembrane region" description="Helical" evidence="7">
    <location>
        <begin position="410"/>
        <end position="432"/>
    </location>
</feature>
<feature type="transmembrane region" description="Helical" evidence="7">
    <location>
        <begin position="317"/>
        <end position="342"/>
    </location>
</feature>
<feature type="transmembrane region" description="Helical" evidence="7">
    <location>
        <begin position="278"/>
        <end position="297"/>
    </location>
</feature>
<dbReference type="PANTHER" id="PTHR43823">
    <property type="entry name" value="SPORULATION PROTEIN YKVU"/>
    <property type="match status" value="1"/>
</dbReference>
<evidence type="ECO:0000256" key="4">
    <source>
        <dbReference type="ARBA" id="ARBA00022692"/>
    </source>
</evidence>
<feature type="transmembrane region" description="Helical" evidence="7">
    <location>
        <begin position="193"/>
        <end position="213"/>
    </location>
</feature>
<name>A0ABW4J558_9LACO</name>
<dbReference type="PIRSF" id="PIRSF006603">
    <property type="entry name" value="DinF"/>
    <property type="match status" value="1"/>
</dbReference>
<dbReference type="NCBIfam" id="TIGR00797">
    <property type="entry name" value="matE"/>
    <property type="match status" value="1"/>
</dbReference>
<keyword evidence="4 7" id="KW-0812">Transmembrane</keyword>
<keyword evidence="3" id="KW-1003">Cell membrane</keyword>
<dbReference type="InterPro" id="IPR002528">
    <property type="entry name" value="MATE_fam"/>
</dbReference>
<evidence type="ECO:0000313" key="8">
    <source>
        <dbReference type="EMBL" id="MFD1671517.1"/>
    </source>
</evidence>
<evidence type="ECO:0000256" key="6">
    <source>
        <dbReference type="ARBA" id="ARBA00023136"/>
    </source>
</evidence>
<evidence type="ECO:0000256" key="5">
    <source>
        <dbReference type="ARBA" id="ARBA00022989"/>
    </source>
</evidence>
<feature type="transmembrane region" description="Helical" evidence="7">
    <location>
        <begin position="354"/>
        <end position="376"/>
    </location>
</feature>
<keyword evidence="6 7" id="KW-0472">Membrane</keyword>
<gene>
    <name evidence="8" type="ORF">ACFQ5M_05365</name>
</gene>
<feature type="transmembrane region" description="Helical" evidence="7">
    <location>
        <begin position="91"/>
        <end position="114"/>
    </location>
</feature>
<feature type="transmembrane region" description="Helical" evidence="7">
    <location>
        <begin position="233"/>
        <end position="258"/>
    </location>
</feature>
<dbReference type="Proteomes" id="UP001597267">
    <property type="component" value="Unassembled WGS sequence"/>
</dbReference>
<keyword evidence="2" id="KW-0813">Transport</keyword>